<gene>
    <name evidence="3" type="ORF">LITE_LOCUS18689</name>
</gene>
<evidence type="ECO:0000313" key="4">
    <source>
        <dbReference type="Proteomes" id="UP001154282"/>
    </source>
</evidence>
<dbReference type="Gene3D" id="3.30.420.10">
    <property type="entry name" value="Ribonuclease H-like superfamily/Ribonuclease H"/>
    <property type="match status" value="1"/>
</dbReference>
<sequence length="311" mass="34627">MEREKDAFYVVRKGDLVGIYKSFPDCLAQAGCSVSDPSVSVFKGYGLPRDAEDYLASLGLRNAAYSVSATDVQTDLFGNLQPCRIQPPASNKESSSKRSLEASTMSGSNVVKENSTNKYPKLQHSESSRPVPTNSVWRFSEGVGIATNNVAEYRGVLLGMKQALKKGFIDISVQGDSNLVCMQIQGKWKLKNPNIIALGNQAKELKDKFRSFEIRHVLRVSTYADSEWNEFNSEADALANQGVQLRGQSYPTLELAPPLLPIIIIFRFLICGASLESLRRWASARGFDHQVVRQHLRFRSKFQIQARNGWG</sequence>
<dbReference type="AlphaFoldDB" id="A0AAV0KFV0"/>
<feature type="domain" description="RNase H type-1" evidence="2">
    <location>
        <begin position="96"/>
        <end position="244"/>
    </location>
</feature>
<dbReference type="EMBL" id="CAMGYJ010000005">
    <property type="protein sequence ID" value="CAI0421302.1"/>
    <property type="molecule type" value="Genomic_DNA"/>
</dbReference>
<feature type="compositionally biased region" description="Polar residues" evidence="1">
    <location>
        <begin position="101"/>
        <end position="118"/>
    </location>
</feature>
<accession>A0AAV0KFV0</accession>
<dbReference type="InterPro" id="IPR002156">
    <property type="entry name" value="RNaseH_domain"/>
</dbReference>
<dbReference type="InterPro" id="IPR037056">
    <property type="entry name" value="RNase_H1_N_sf"/>
</dbReference>
<dbReference type="GO" id="GO:0004523">
    <property type="term" value="F:RNA-DNA hybrid ribonuclease activity"/>
    <property type="evidence" value="ECO:0007669"/>
    <property type="project" value="InterPro"/>
</dbReference>
<evidence type="ECO:0000313" key="3">
    <source>
        <dbReference type="EMBL" id="CAI0421302.1"/>
    </source>
</evidence>
<dbReference type="Pfam" id="PF13456">
    <property type="entry name" value="RVT_3"/>
    <property type="match status" value="1"/>
</dbReference>
<dbReference type="GO" id="GO:0003676">
    <property type="term" value="F:nucleic acid binding"/>
    <property type="evidence" value="ECO:0007669"/>
    <property type="project" value="InterPro"/>
</dbReference>
<dbReference type="PANTHER" id="PTHR46387">
    <property type="entry name" value="POLYNUCLEOTIDYL TRANSFERASE, RIBONUCLEASE H-LIKE SUPERFAMILY PROTEIN"/>
    <property type="match status" value="1"/>
</dbReference>
<dbReference type="InterPro" id="IPR036397">
    <property type="entry name" value="RNaseH_sf"/>
</dbReference>
<evidence type="ECO:0000256" key="1">
    <source>
        <dbReference type="SAM" id="MobiDB-lite"/>
    </source>
</evidence>
<dbReference type="Gene3D" id="3.40.970.10">
    <property type="entry name" value="Ribonuclease H1, N-terminal domain"/>
    <property type="match status" value="1"/>
</dbReference>
<dbReference type="PROSITE" id="PS50879">
    <property type="entry name" value="RNASE_H_1"/>
    <property type="match status" value="1"/>
</dbReference>
<keyword evidence="4" id="KW-1185">Reference proteome</keyword>
<dbReference type="PANTHER" id="PTHR46387:SF40">
    <property type="entry name" value="POLYNUCLEOTIDYL TRANSFERASE, RIBONUCLEASE H-LIKE SUPERFAMILY PROTEIN"/>
    <property type="match status" value="1"/>
</dbReference>
<evidence type="ECO:0000259" key="2">
    <source>
        <dbReference type="PROSITE" id="PS50879"/>
    </source>
</evidence>
<dbReference type="CDD" id="cd09279">
    <property type="entry name" value="RNase_HI_like"/>
    <property type="match status" value="1"/>
</dbReference>
<protein>
    <recommendedName>
        <fullName evidence="2">RNase H type-1 domain-containing protein</fullName>
    </recommendedName>
</protein>
<proteinExistence type="predicted"/>
<comment type="caution">
    <text evidence="3">The sequence shown here is derived from an EMBL/GenBank/DDBJ whole genome shotgun (WGS) entry which is preliminary data.</text>
</comment>
<dbReference type="Proteomes" id="UP001154282">
    <property type="component" value="Unassembled WGS sequence"/>
</dbReference>
<name>A0AAV0KFV0_9ROSI</name>
<dbReference type="SUPFAM" id="SSF53098">
    <property type="entry name" value="Ribonuclease H-like"/>
    <property type="match status" value="1"/>
</dbReference>
<dbReference type="InterPro" id="IPR012337">
    <property type="entry name" value="RNaseH-like_sf"/>
</dbReference>
<feature type="region of interest" description="Disordered" evidence="1">
    <location>
        <begin position="83"/>
        <end position="133"/>
    </location>
</feature>
<reference evidence="3" key="1">
    <citation type="submission" date="2022-08" db="EMBL/GenBank/DDBJ databases">
        <authorList>
            <person name="Gutierrez-Valencia J."/>
        </authorList>
    </citation>
    <scope>NUCLEOTIDE SEQUENCE</scope>
</reference>
<organism evidence="3 4">
    <name type="scientific">Linum tenue</name>
    <dbReference type="NCBI Taxonomy" id="586396"/>
    <lineage>
        <taxon>Eukaryota</taxon>
        <taxon>Viridiplantae</taxon>
        <taxon>Streptophyta</taxon>
        <taxon>Embryophyta</taxon>
        <taxon>Tracheophyta</taxon>
        <taxon>Spermatophyta</taxon>
        <taxon>Magnoliopsida</taxon>
        <taxon>eudicotyledons</taxon>
        <taxon>Gunneridae</taxon>
        <taxon>Pentapetalae</taxon>
        <taxon>rosids</taxon>
        <taxon>fabids</taxon>
        <taxon>Malpighiales</taxon>
        <taxon>Linaceae</taxon>
        <taxon>Linum</taxon>
    </lineage>
</organism>